<dbReference type="Proteomes" id="UP000727407">
    <property type="component" value="Unassembled WGS sequence"/>
</dbReference>
<name>A0A8J4TBW8_CLAMG</name>
<dbReference type="EMBL" id="QNUK01000503">
    <property type="protein sequence ID" value="KAF5892420.1"/>
    <property type="molecule type" value="Genomic_DNA"/>
</dbReference>
<protein>
    <submittedName>
        <fullName evidence="2">Uncharacterized protein</fullName>
    </submittedName>
</protein>
<keyword evidence="3" id="KW-1185">Reference proteome</keyword>
<reference evidence="2" key="1">
    <citation type="submission" date="2020-07" db="EMBL/GenBank/DDBJ databases">
        <title>Clarias magur genome sequencing, assembly and annotation.</title>
        <authorList>
            <person name="Kushwaha B."/>
            <person name="Kumar R."/>
            <person name="Das P."/>
            <person name="Joshi C.G."/>
            <person name="Kumar D."/>
            <person name="Nagpure N.S."/>
            <person name="Pandey M."/>
            <person name="Agarwal S."/>
            <person name="Srivastava S."/>
            <person name="Singh M."/>
            <person name="Sahoo L."/>
            <person name="Jayasankar P."/>
            <person name="Meher P.K."/>
            <person name="Koringa P.G."/>
            <person name="Iquebal M.A."/>
            <person name="Das S.P."/>
            <person name="Bit A."/>
            <person name="Patnaik S."/>
            <person name="Patel N."/>
            <person name="Shah T.M."/>
            <person name="Hinsu A."/>
            <person name="Jena J.K."/>
        </authorList>
    </citation>
    <scope>NUCLEOTIDE SEQUENCE</scope>
    <source>
        <strain evidence="2">CIFAMagur01</strain>
        <tissue evidence="2">Testis</tissue>
    </source>
</reference>
<evidence type="ECO:0000313" key="2">
    <source>
        <dbReference type="EMBL" id="KAF5892420.1"/>
    </source>
</evidence>
<evidence type="ECO:0000256" key="1">
    <source>
        <dbReference type="SAM" id="Coils"/>
    </source>
</evidence>
<evidence type="ECO:0000313" key="3">
    <source>
        <dbReference type="Proteomes" id="UP000727407"/>
    </source>
</evidence>
<gene>
    <name evidence="2" type="ORF">DAT39_017876</name>
</gene>
<keyword evidence="1" id="KW-0175">Coiled coil</keyword>
<sequence length="71" mass="7894">METLRKQIHNLQVKLAQLQQQKAALESSWTDTHLSQTASVISGESLENLKCPGVSHITIHGQGVRFGREDL</sequence>
<comment type="caution">
    <text evidence="2">The sequence shown here is derived from an EMBL/GenBank/DDBJ whole genome shotgun (WGS) entry which is preliminary data.</text>
</comment>
<feature type="coiled-coil region" evidence="1">
    <location>
        <begin position="1"/>
        <end position="28"/>
    </location>
</feature>
<dbReference type="AlphaFoldDB" id="A0A8J4TBW8"/>
<proteinExistence type="predicted"/>
<organism evidence="2 3">
    <name type="scientific">Clarias magur</name>
    <name type="common">Asian catfish</name>
    <name type="synonym">Macropteronotus magur</name>
    <dbReference type="NCBI Taxonomy" id="1594786"/>
    <lineage>
        <taxon>Eukaryota</taxon>
        <taxon>Metazoa</taxon>
        <taxon>Chordata</taxon>
        <taxon>Craniata</taxon>
        <taxon>Vertebrata</taxon>
        <taxon>Euteleostomi</taxon>
        <taxon>Actinopterygii</taxon>
        <taxon>Neopterygii</taxon>
        <taxon>Teleostei</taxon>
        <taxon>Ostariophysi</taxon>
        <taxon>Siluriformes</taxon>
        <taxon>Clariidae</taxon>
        <taxon>Clarias</taxon>
    </lineage>
</organism>
<accession>A0A8J4TBW8</accession>
<feature type="non-terminal residue" evidence="2">
    <location>
        <position position="71"/>
    </location>
</feature>